<sequence>MQQSILQTFKENEKRISQADRLELIVNTRLAFSHMMRTIKAFDDWLQDPFITTNAPRDLLVDVWERTVKILEELLELDIEHTSSMRNTLDNYFKMGQLNPILTRLREIGSTLGGEQERGRGEIGGTTISF</sequence>
<keyword evidence="2" id="KW-1185">Reference proteome</keyword>
<evidence type="ECO:0008006" key="3">
    <source>
        <dbReference type="Google" id="ProtNLM"/>
    </source>
</evidence>
<evidence type="ECO:0000313" key="1">
    <source>
        <dbReference type="EMBL" id="ADL19655.1"/>
    </source>
</evidence>
<protein>
    <recommendedName>
        <fullName evidence="3">DUF2153 domain-containing protein</fullName>
    </recommendedName>
</protein>
<dbReference type="HOGENOM" id="CLU_142667_0_0_2"/>
<gene>
    <name evidence="1" type="ordered locus">ASAC_1250</name>
</gene>
<dbReference type="KEGG" id="asc:ASAC_1250"/>
<proteinExistence type="predicted"/>
<dbReference type="OrthoDB" id="26708at2157"/>
<name>D9Q2W7_ACIS3</name>
<dbReference type="STRING" id="666510.ASAC_1250"/>
<dbReference type="InParanoid" id="D9Q2W7"/>
<reference evidence="1 2" key="1">
    <citation type="journal article" date="2010" name="Appl. Environ. Microbiol.">
        <title>The genome sequence of the crenarchaeon Acidilobus saccharovorans supports a new order, Acidilobales, and suggests an important ecological role in terrestrial acidic hot springs.</title>
        <authorList>
            <person name="Mardanov A.V."/>
            <person name="Svetlitchnyi V.A."/>
            <person name="Beletsky A.V."/>
            <person name="Prokofeva M.I."/>
            <person name="Bonch-Osmolovskaya E.A."/>
            <person name="Ravin N.V."/>
            <person name="Skryabin K.G."/>
        </authorList>
    </citation>
    <scope>NUCLEOTIDE SEQUENCE [LARGE SCALE GENOMIC DNA]</scope>
    <source>
        <strain evidence="2">DSM 16705 / JCM 18335 / VKM B-2471 / 345-15</strain>
    </source>
</reference>
<dbReference type="EMBL" id="CP001742">
    <property type="protein sequence ID" value="ADL19655.1"/>
    <property type="molecule type" value="Genomic_DNA"/>
</dbReference>
<dbReference type="eggNOG" id="arCOG04123">
    <property type="taxonomic scope" value="Archaea"/>
</dbReference>
<dbReference type="InterPro" id="IPR014450">
    <property type="entry name" value="UCP008210"/>
</dbReference>
<dbReference type="Proteomes" id="UP000000346">
    <property type="component" value="Chromosome"/>
</dbReference>
<accession>D9Q2W7</accession>
<evidence type="ECO:0000313" key="2">
    <source>
        <dbReference type="Proteomes" id="UP000000346"/>
    </source>
</evidence>
<dbReference type="AlphaFoldDB" id="D9Q2W7"/>
<organism evidence="1 2">
    <name type="scientific">Acidilobus saccharovorans (strain DSM 16705 / JCM 18335 / VKM B-2471 / 345-15)</name>
    <dbReference type="NCBI Taxonomy" id="666510"/>
    <lineage>
        <taxon>Archaea</taxon>
        <taxon>Thermoproteota</taxon>
        <taxon>Thermoprotei</taxon>
        <taxon>Acidilobales</taxon>
        <taxon>Acidilobaceae</taxon>
        <taxon>Acidilobus</taxon>
    </lineage>
</organism>
<dbReference type="Pfam" id="PF09921">
    <property type="entry name" value="DUF2153"/>
    <property type="match status" value="1"/>
</dbReference>